<dbReference type="RefSeq" id="WP_089770767.1">
    <property type="nucleotide sequence ID" value="NZ_FNWX01000044.1"/>
</dbReference>
<dbReference type="Proteomes" id="UP000198555">
    <property type="component" value="Unassembled WGS sequence"/>
</dbReference>
<dbReference type="STRING" id="420404.SAMN05421793_1445"/>
<feature type="compositionally biased region" description="Low complexity" evidence="1">
    <location>
        <begin position="37"/>
        <end position="61"/>
    </location>
</feature>
<evidence type="ECO:0000313" key="2">
    <source>
        <dbReference type="EMBL" id="SEH87734.1"/>
    </source>
</evidence>
<gene>
    <name evidence="2" type="ORF">SAMN05421793_1445</name>
</gene>
<dbReference type="EMBL" id="FNWX01000044">
    <property type="protein sequence ID" value="SEH87734.1"/>
    <property type="molecule type" value="Genomic_DNA"/>
</dbReference>
<evidence type="ECO:0008006" key="4">
    <source>
        <dbReference type="Google" id="ProtNLM"/>
    </source>
</evidence>
<accession>A0A1H6LRX9</accession>
<feature type="compositionally biased region" description="Polar residues" evidence="1">
    <location>
        <begin position="27"/>
        <end position="36"/>
    </location>
</feature>
<dbReference type="PROSITE" id="PS51257">
    <property type="entry name" value="PROKAR_LIPOPROTEIN"/>
    <property type="match status" value="1"/>
</dbReference>
<organism evidence="2 3">
    <name type="scientific">Epilithonimonas hominis</name>
    <dbReference type="NCBI Taxonomy" id="420404"/>
    <lineage>
        <taxon>Bacteria</taxon>
        <taxon>Pseudomonadati</taxon>
        <taxon>Bacteroidota</taxon>
        <taxon>Flavobacteriia</taxon>
        <taxon>Flavobacteriales</taxon>
        <taxon>Weeksellaceae</taxon>
        <taxon>Chryseobacterium group</taxon>
        <taxon>Epilithonimonas</taxon>
    </lineage>
</organism>
<keyword evidence="3" id="KW-1185">Reference proteome</keyword>
<evidence type="ECO:0000256" key="1">
    <source>
        <dbReference type="SAM" id="MobiDB-lite"/>
    </source>
</evidence>
<name>A0A1H6LRX9_9FLAO</name>
<feature type="region of interest" description="Disordered" evidence="1">
    <location>
        <begin position="19"/>
        <end position="78"/>
    </location>
</feature>
<evidence type="ECO:0000313" key="3">
    <source>
        <dbReference type="Proteomes" id="UP000198555"/>
    </source>
</evidence>
<proteinExistence type="predicted"/>
<reference evidence="3" key="1">
    <citation type="submission" date="2016-10" db="EMBL/GenBank/DDBJ databases">
        <authorList>
            <person name="Varghese N."/>
            <person name="Submissions S."/>
        </authorList>
    </citation>
    <scope>NUCLEOTIDE SEQUENCE [LARGE SCALE GENOMIC DNA]</scope>
    <source>
        <strain evidence="3">DSM 19326</strain>
    </source>
</reference>
<sequence>MKKLIFVSVIGLLFSCKDNKSQDNYKSDSLSVANGQNDSLSTSSTMNNTSTSDSSNLNSSTASPNDSLSRRKDSVRRR</sequence>
<dbReference type="AlphaFoldDB" id="A0A1H6LRX9"/>
<protein>
    <recommendedName>
        <fullName evidence="4">Lipoprotein</fullName>
    </recommendedName>
</protein>